<dbReference type="RefSeq" id="WP_015155717.1">
    <property type="nucleotide sequence ID" value="NZ_JAVKZF010000001.1"/>
</dbReference>
<dbReference type="AlphaFoldDB" id="A0AB37UIY3"/>
<organism evidence="1 2">
    <name type="scientific">Chroococcidiopsis cubana SAG 39.79</name>
    <dbReference type="NCBI Taxonomy" id="388085"/>
    <lineage>
        <taxon>Bacteria</taxon>
        <taxon>Bacillati</taxon>
        <taxon>Cyanobacteriota</taxon>
        <taxon>Cyanophyceae</taxon>
        <taxon>Chroococcidiopsidales</taxon>
        <taxon>Chroococcidiopsidaceae</taxon>
        <taxon>Chroococcidiopsis</taxon>
    </lineage>
</organism>
<evidence type="ECO:0000313" key="1">
    <source>
        <dbReference type="EMBL" id="RUT11324.1"/>
    </source>
</evidence>
<name>A0AB37UIY3_9CYAN</name>
<dbReference type="Proteomes" id="UP000282574">
    <property type="component" value="Unassembled WGS sequence"/>
</dbReference>
<sequence length="215" mass="25267">MTNDSRQALDAQLKELILLAQQHSHATKGRRTALSQLVNAIWQSGKLCRPYKGRFQLAYEDIYEEAVQNLFFYLCRDDNIHNYNPERGEVMAWVNMLLTKRFFPEAIPKNIGKPNEINLESSHLENLSSSESVSLFEQVRQYIESDPDRIFTRKHIKERPEANFQAIARRRYSGVSWQDISTEWGIGITRLHNFYRRCLKKFAPQIRENIQTTNC</sequence>
<evidence type="ECO:0000313" key="2">
    <source>
        <dbReference type="Proteomes" id="UP000282574"/>
    </source>
</evidence>
<accession>A0AB37UIY3</accession>
<protein>
    <recommendedName>
        <fullName evidence="3">Sigma-70 family RNA polymerase sigma factor</fullName>
    </recommendedName>
</protein>
<reference evidence="1 2" key="1">
    <citation type="journal article" date="2019" name="Genome Biol. Evol.">
        <title>Day and night: Metabolic profiles and evolutionary relationships of six axenic non-marine cyanobacteria.</title>
        <authorList>
            <person name="Will S.E."/>
            <person name="Henke P."/>
            <person name="Boedeker C."/>
            <person name="Huang S."/>
            <person name="Brinkmann H."/>
            <person name="Rohde M."/>
            <person name="Jarek M."/>
            <person name="Friedl T."/>
            <person name="Seufert S."/>
            <person name="Schumacher M."/>
            <person name="Overmann J."/>
            <person name="Neumann-Schaal M."/>
            <person name="Petersen J."/>
        </authorList>
    </citation>
    <scope>NUCLEOTIDE SEQUENCE [LARGE SCALE GENOMIC DNA]</scope>
    <source>
        <strain evidence="1 2">SAG 39.79</strain>
    </source>
</reference>
<proteinExistence type="predicted"/>
<comment type="caution">
    <text evidence="1">The sequence shown here is derived from an EMBL/GenBank/DDBJ whole genome shotgun (WGS) entry which is preliminary data.</text>
</comment>
<evidence type="ECO:0008006" key="3">
    <source>
        <dbReference type="Google" id="ProtNLM"/>
    </source>
</evidence>
<keyword evidence="2" id="KW-1185">Reference proteome</keyword>
<dbReference type="EMBL" id="RSCK01000027">
    <property type="protein sequence ID" value="RUT11324.1"/>
    <property type="molecule type" value="Genomic_DNA"/>
</dbReference>
<gene>
    <name evidence="1" type="ORF">DSM107010_33630</name>
</gene>